<sequence length="406" mass="44182">MTRTVLVTGARGKTGRAVSARLRRAGILVRAGSSQPASTPEAGTKSTRFDWHERATWHEAAAAVDAIYLMRPDLPAAPDLVAGLIEMNPDTHVVLLSEQGAETLSPGHWARHVEDAVVTRTAAWTLLRPSWFHQVLTDPRFYRDTIRDDRVLSLPSGGAPIAWVDVRDIADVAVAALRTPEDHHGRAHTITGSERLPVASVAHKLSTRLGHQIRAEDPPPMETLHGLDLWTADILDDLYRRVRHGGFGELSPAVKQITGREPTSVPGRARHPRCGDGTPGTLSAPVPGGPPRSVHLSRRGRRRLSRVTRAEPGHQGEDRVDVAALPGVVGDPGPRCWQKAAQPDQRLLDEVGGVVGVAGRHKPVPVQHAATGSYYRGYRGVDNGEWYDSRCRPGTSRIEPWIQVAP</sequence>
<comment type="caution">
    <text evidence="2">The sequence shown here is derived from an EMBL/GenBank/DDBJ whole genome shotgun (WGS) entry which is preliminary data.</text>
</comment>
<dbReference type="Gene3D" id="3.40.50.720">
    <property type="entry name" value="NAD(P)-binding Rossmann-like Domain"/>
    <property type="match status" value="1"/>
</dbReference>
<dbReference type="PANTHER" id="PTHR43162">
    <property type="match status" value="1"/>
</dbReference>
<dbReference type="PANTHER" id="PTHR43162:SF1">
    <property type="entry name" value="PRESTALK A DIFFERENTIATION PROTEIN A"/>
    <property type="match status" value="1"/>
</dbReference>
<evidence type="ECO:0000256" key="1">
    <source>
        <dbReference type="SAM" id="MobiDB-lite"/>
    </source>
</evidence>
<dbReference type="Proteomes" id="UP001139648">
    <property type="component" value="Unassembled WGS sequence"/>
</dbReference>
<evidence type="ECO:0000313" key="3">
    <source>
        <dbReference type="Proteomes" id="UP001139648"/>
    </source>
</evidence>
<gene>
    <name evidence="2" type="ORF">HD597_000315</name>
</gene>
<keyword evidence="3" id="KW-1185">Reference proteome</keyword>
<protein>
    <submittedName>
        <fullName evidence="2">Uncharacterized protein YbjT (DUF2867 family)</fullName>
    </submittedName>
</protein>
<evidence type="ECO:0000313" key="2">
    <source>
        <dbReference type="EMBL" id="MCP2353295.1"/>
    </source>
</evidence>
<dbReference type="SUPFAM" id="SSF51735">
    <property type="entry name" value="NAD(P)-binding Rossmann-fold domains"/>
    <property type="match status" value="1"/>
</dbReference>
<feature type="region of interest" description="Disordered" evidence="1">
    <location>
        <begin position="258"/>
        <end position="315"/>
    </location>
</feature>
<reference evidence="2" key="1">
    <citation type="submission" date="2022-06" db="EMBL/GenBank/DDBJ databases">
        <title>Sequencing the genomes of 1000 actinobacteria strains.</title>
        <authorList>
            <person name="Klenk H.-P."/>
        </authorList>
    </citation>
    <scope>NUCLEOTIDE SEQUENCE</scope>
    <source>
        <strain evidence="2">DSM 46694</strain>
    </source>
</reference>
<dbReference type="AlphaFoldDB" id="A0A9X2G8Q6"/>
<name>A0A9X2G8Q6_9ACTN</name>
<dbReference type="Gene3D" id="3.90.25.10">
    <property type="entry name" value="UDP-galactose 4-epimerase, domain 1"/>
    <property type="match status" value="1"/>
</dbReference>
<organism evidence="2 3">
    <name type="scientific">Nonomuraea thailandensis</name>
    <dbReference type="NCBI Taxonomy" id="1188745"/>
    <lineage>
        <taxon>Bacteria</taxon>
        <taxon>Bacillati</taxon>
        <taxon>Actinomycetota</taxon>
        <taxon>Actinomycetes</taxon>
        <taxon>Streptosporangiales</taxon>
        <taxon>Streptosporangiaceae</taxon>
        <taxon>Nonomuraea</taxon>
    </lineage>
</organism>
<proteinExistence type="predicted"/>
<dbReference type="InterPro" id="IPR036291">
    <property type="entry name" value="NAD(P)-bd_dom_sf"/>
</dbReference>
<dbReference type="RefSeq" id="WP_253739761.1">
    <property type="nucleotide sequence ID" value="NZ_BAABKA010000076.1"/>
</dbReference>
<accession>A0A9X2G8Q6</accession>
<dbReference type="InterPro" id="IPR051604">
    <property type="entry name" value="Ergot_Alk_Oxidoreductase"/>
</dbReference>
<dbReference type="EMBL" id="JAMZEB010000001">
    <property type="protein sequence ID" value="MCP2353295.1"/>
    <property type="molecule type" value="Genomic_DNA"/>
</dbReference>
<feature type="compositionally biased region" description="Basic residues" evidence="1">
    <location>
        <begin position="295"/>
        <end position="306"/>
    </location>
</feature>